<sequence length="344" mass="38625">MTDPTPEPADHDGRWKDALHDYLDPCIALFWPQLHRHIDFRQAPVFLDKELQSVGGARRRGRRLLDKLVRLRLSDGAQTLLLLHLEIQARVTADFGERMFVYHYRLRERHPHDRLMQAAILTRSTTMVGAGFSTYRYLPFDDGSAGSLELRFPVVHLPAWVHERPALAEEARHNPFAVVALAELAAGSARSPQDRYASKLKLVRMLYAYGYAGDDVRRLFTFIDGVLALTPQQEPAFLAALADIEGEHQVAYITSVERAGIRKGLAQGIEQGREQGREQGLEQGLAHGRVEGMRQLLLMQLEARFGAVPAQARRRVDSATAQDLQRWSLAILGAASIDEALNEA</sequence>
<reference evidence="1 2" key="1">
    <citation type="submission" date="2019-07" db="EMBL/GenBank/DDBJ databases">
        <title>Qingshengfaniella alkalisoli gen. nov., sp. nov., isolated from saline soil.</title>
        <authorList>
            <person name="Xu L."/>
            <person name="Huang X.-X."/>
            <person name="Sun J.-Q."/>
        </authorList>
    </citation>
    <scope>NUCLEOTIDE SEQUENCE [LARGE SCALE GENOMIC DNA]</scope>
    <source>
        <strain evidence="1 2">DSM 27279</strain>
    </source>
</reference>
<evidence type="ECO:0008006" key="3">
    <source>
        <dbReference type="Google" id="ProtNLM"/>
    </source>
</evidence>
<dbReference type="PANTHER" id="PTHR35586">
    <property type="entry name" value="SLL1691 PROTEIN"/>
    <property type="match status" value="1"/>
</dbReference>
<accession>A0A556B238</accession>
<organism evidence="1 2">
    <name type="scientific">Verticiella sediminum</name>
    <dbReference type="NCBI Taxonomy" id="1247510"/>
    <lineage>
        <taxon>Bacteria</taxon>
        <taxon>Pseudomonadati</taxon>
        <taxon>Pseudomonadota</taxon>
        <taxon>Betaproteobacteria</taxon>
        <taxon>Burkholderiales</taxon>
        <taxon>Alcaligenaceae</taxon>
        <taxon>Verticiella</taxon>
    </lineage>
</organism>
<dbReference type="PANTHER" id="PTHR35586:SF1">
    <property type="entry name" value="SLL1691 PROTEIN"/>
    <property type="match status" value="1"/>
</dbReference>
<dbReference type="AlphaFoldDB" id="A0A556B238"/>
<dbReference type="Proteomes" id="UP000318405">
    <property type="component" value="Unassembled WGS sequence"/>
</dbReference>
<comment type="caution">
    <text evidence="1">The sequence shown here is derived from an EMBL/GenBank/DDBJ whole genome shotgun (WGS) entry which is preliminary data.</text>
</comment>
<protein>
    <recommendedName>
        <fullName evidence="3">DUF4351 domain-containing protein</fullName>
    </recommendedName>
</protein>
<proteinExistence type="predicted"/>
<dbReference type="EMBL" id="VLTJ01000001">
    <property type="protein sequence ID" value="TSH99224.1"/>
    <property type="molecule type" value="Genomic_DNA"/>
</dbReference>
<keyword evidence="2" id="KW-1185">Reference proteome</keyword>
<dbReference type="OrthoDB" id="8626097at2"/>
<gene>
    <name evidence="1" type="ORF">FOZ76_00375</name>
</gene>
<dbReference type="RefSeq" id="WP_143946133.1">
    <property type="nucleotide sequence ID" value="NZ_BAABMB010000001.1"/>
</dbReference>
<evidence type="ECO:0000313" key="1">
    <source>
        <dbReference type="EMBL" id="TSH99224.1"/>
    </source>
</evidence>
<evidence type="ECO:0000313" key="2">
    <source>
        <dbReference type="Proteomes" id="UP000318405"/>
    </source>
</evidence>
<name>A0A556B238_9BURK</name>